<dbReference type="PANTHER" id="PTHR10579:SF43">
    <property type="entry name" value="ZINC FINGER (C3HC4-TYPE RING FINGER) FAMILY PROTEIN"/>
    <property type="match status" value="1"/>
</dbReference>
<dbReference type="SUPFAM" id="SSF53300">
    <property type="entry name" value="vWA-like"/>
    <property type="match status" value="1"/>
</dbReference>
<dbReference type="Gene3D" id="3.40.50.410">
    <property type="entry name" value="von Willebrand factor, type A domain"/>
    <property type="match status" value="1"/>
</dbReference>
<reference evidence="3" key="1">
    <citation type="submission" date="2021-09" db="EMBL/GenBank/DDBJ databases">
        <authorList>
            <consortium name="AG Swart"/>
            <person name="Singh M."/>
            <person name="Singh A."/>
            <person name="Seah K."/>
            <person name="Emmerich C."/>
        </authorList>
    </citation>
    <scope>NUCLEOTIDE SEQUENCE</scope>
    <source>
        <strain evidence="3">ATCC30299</strain>
    </source>
</reference>
<dbReference type="PROSITE" id="PS50234">
    <property type="entry name" value="VWFA"/>
    <property type="match status" value="1"/>
</dbReference>
<feature type="compositionally biased region" description="Basic and acidic residues" evidence="1">
    <location>
        <begin position="99"/>
        <end position="112"/>
    </location>
</feature>
<dbReference type="SMART" id="SM00327">
    <property type="entry name" value="VWA"/>
    <property type="match status" value="1"/>
</dbReference>
<dbReference type="Proteomes" id="UP001162131">
    <property type="component" value="Unassembled WGS sequence"/>
</dbReference>
<dbReference type="Pfam" id="PF00092">
    <property type="entry name" value="VWA"/>
    <property type="match status" value="1"/>
</dbReference>
<gene>
    <name evidence="3" type="ORF">BSTOLATCC_MIC14546</name>
</gene>
<organism evidence="3 4">
    <name type="scientific">Blepharisma stoltei</name>
    <dbReference type="NCBI Taxonomy" id="1481888"/>
    <lineage>
        <taxon>Eukaryota</taxon>
        <taxon>Sar</taxon>
        <taxon>Alveolata</taxon>
        <taxon>Ciliophora</taxon>
        <taxon>Postciliodesmatophora</taxon>
        <taxon>Heterotrichea</taxon>
        <taxon>Heterotrichida</taxon>
        <taxon>Blepharismidae</taxon>
        <taxon>Blepharisma</taxon>
    </lineage>
</organism>
<name>A0AAU9IJY2_9CILI</name>
<feature type="region of interest" description="Disordered" evidence="1">
    <location>
        <begin position="1"/>
        <end position="124"/>
    </location>
</feature>
<proteinExistence type="predicted"/>
<dbReference type="EMBL" id="CAJZBQ010000014">
    <property type="protein sequence ID" value="CAG9315799.1"/>
    <property type="molecule type" value="Genomic_DNA"/>
</dbReference>
<evidence type="ECO:0000313" key="3">
    <source>
        <dbReference type="EMBL" id="CAG9315799.1"/>
    </source>
</evidence>
<dbReference type="InterPro" id="IPR036465">
    <property type="entry name" value="vWFA_dom_sf"/>
</dbReference>
<comment type="caution">
    <text evidence="3">The sequence shown here is derived from an EMBL/GenBank/DDBJ whole genome shotgun (WGS) entry which is preliminary data.</text>
</comment>
<feature type="domain" description="VWFA" evidence="2">
    <location>
        <begin position="172"/>
        <end position="356"/>
    </location>
</feature>
<dbReference type="PANTHER" id="PTHR10579">
    <property type="entry name" value="CALCIUM-ACTIVATED CHLORIDE CHANNEL REGULATOR"/>
    <property type="match status" value="1"/>
</dbReference>
<feature type="compositionally biased region" description="Basic residues" evidence="1">
    <location>
        <begin position="55"/>
        <end position="66"/>
    </location>
</feature>
<evidence type="ECO:0000313" key="4">
    <source>
        <dbReference type="Proteomes" id="UP001162131"/>
    </source>
</evidence>
<evidence type="ECO:0000259" key="2">
    <source>
        <dbReference type="PROSITE" id="PS50234"/>
    </source>
</evidence>
<evidence type="ECO:0000256" key="1">
    <source>
        <dbReference type="SAM" id="MobiDB-lite"/>
    </source>
</evidence>
<protein>
    <recommendedName>
        <fullName evidence="2">VWFA domain-containing protein</fullName>
    </recommendedName>
</protein>
<feature type="compositionally biased region" description="Acidic residues" evidence="1">
    <location>
        <begin position="23"/>
        <end position="34"/>
    </location>
</feature>
<dbReference type="AlphaFoldDB" id="A0AAU9IJY2"/>
<dbReference type="InterPro" id="IPR002035">
    <property type="entry name" value="VWF_A"/>
</dbReference>
<dbReference type="InterPro" id="IPR051266">
    <property type="entry name" value="CLCR"/>
</dbReference>
<accession>A0AAU9IJY2</accession>
<sequence>MKKKITKKPVIPAKKPSKLVREVEEDLPQTEEEKEQIPMNPTQNVLIHPTVSKVQRPRKVAPKSKMPKQMMQNVVLSEEEAEKMPGKVFDDDEPLPVKPAEEAKKSSEETKSPSESTATPKETNRLNISMKFAMNYLQLKSTDVQEVPCCLSLEGLEAEEEESKQQARSGIDVICVLDVSGSMSGDKLELATKTLEFMVTQLGPYDRASIVTFSDDAYKLSPLTCMNDVGKEKLNKKIKAIRVIGGTEIIKGLRCGLQILAGRKQFNSVTSIVLLTDGIDNNQETAMGRLRAVIREYDPKVVTQYSIHTFGYGSDHDAHLMNAMAEVKNGGFYFVEKEDSIPEAFSNCLGELMSVVADQIQVQLQTQACDIPFALRKVYSETGDSSFRMPPVLSGSKKEAIFVLSFPPCNIRVPENHQIQPIKASITYRVPQTGEEVKEQAFLIINVFNEDHIIDEIELDEDVMINFYRVKGAEILKEAGDFGDQGKMQEARDCLARGAQELRNSVVGGNELIQVLIADIENSVSRFADRQVWEHGGAADLKSKANGHWAKRGPSNAIYQNKCQKTMSKKSKAYFGGEEMEED</sequence>
<keyword evidence="4" id="KW-1185">Reference proteome</keyword>